<organism evidence="5 6">
    <name type="scientific">Cohnella soli</name>
    <dbReference type="NCBI Taxonomy" id="425005"/>
    <lineage>
        <taxon>Bacteria</taxon>
        <taxon>Bacillati</taxon>
        <taxon>Bacillota</taxon>
        <taxon>Bacilli</taxon>
        <taxon>Bacillales</taxon>
        <taxon>Paenibacillaceae</taxon>
        <taxon>Cohnella</taxon>
    </lineage>
</organism>
<proteinExistence type="predicted"/>
<dbReference type="InterPro" id="IPR010982">
    <property type="entry name" value="Lambda_DNA-bd_dom_sf"/>
</dbReference>
<evidence type="ECO:0000256" key="1">
    <source>
        <dbReference type="ARBA" id="ARBA00023015"/>
    </source>
</evidence>
<dbReference type="SUPFAM" id="SSF53822">
    <property type="entry name" value="Periplasmic binding protein-like I"/>
    <property type="match status" value="1"/>
</dbReference>
<accession>A0ABW0I6Q8</accession>
<keyword evidence="6" id="KW-1185">Reference proteome</keyword>
<dbReference type="SUPFAM" id="SSF47413">
    <property type="entry name" value="lambda repressor-like DNA-binding domains"/>
    <property type="match status" value="1"/>
</dbReference>
<dbReference type="CDD" id="cd01392">
    <property type="entry name" value="HTH_LacI"/>
    <property type="match status" value="1"/>
</dbReference>
<sequence length="348" mass="37268">MSSRRLAAADTGIKEIAKALGLSPSTVSRGLNGKYGVNPTTRMLIHEKAKEMGYVPHLGAKQLVGKSSRLIGLFVPQFEFEASSGFVEMFSPLQRALKHYDRDAMFFSIPFLNYEPQRLTECVGSRSLEGVVLFPAFSASHPIVEEASRIQVPCVNFEDVVGPRMSSVISDDKEGGRLAGRKLAEAGHRNIGYINGPQHLRICKSRYAGFVEALADAGITHRPEYVAVGDFSGASGAEAAIGLLQANPGITALFCANDLMAMGAMMALAGRGIAVPQRVSVVGYDGDPFTAYATPPLTTIRHDRESVGERAAAMMMELLNGELGRRDAISPSLIDRQSVAGPWPGAGE</sequence>
<dbReference type="RefSeq" id="WP_378139224.1">
    <property type="nucleotide sequence ID" value="NZ_JBHSMI010000067.1"/>
</dbReference>
<dbReference type="EMBL" id="JBHSMI010000067">
    <property type="protein sequence ID" value="MFC5406972.1"/>
    <property type="molecule type" value="Genomic_DNA"/>
</dbReference>
<dbReference type="PROSITE" id="PS50932">
    <property type="entry name" value="HTH_LACI_2"/>
    <property type="match status" value="1"/>
</dbReference>
<dbReference type="CDD" id="cd06267">
    <property type="entry name" value="PBP1_LacI_sugar_binding-like"/>
    <property type="match status" value="1"/>
</dbReference>
<dbReference type="Proteomes" id="UP001596113">
    <property type="component" value="Unassembled WGS sequence"/>
</dbReference>
<dbReference type="Pfam" id="PF00356">
    <property type="entry name" value="LacI"/>
    <property type="match status" value="1"/>
</dbReference>
<protein>
    <submittedName>
        <fullName evidence="5">LacI family DNA-binding transcriptional regulator</fullName>
    </submittedName>
</protein>
<gene>
    <name evidence="5" type="ORF">ACFPOF_29960</name>
</gene>
<comment type="caution">
    <text evidence="5">The sequence shown here is derived from an EMBL/GenBank/DDBJ whole genome shotgun (WGS) entry which is preliminary data.</text>
</comment>
<evidence type="ECO:0000259" key="4">
    <source>
        <dbReference type="PROSITE" id="PS50932"/>
    </source>
</evidence>
<evidence type="ECO:0000256" key="2">
    <source>
        <dbReference type="ARBA" id="ARBA00023125"/>
    </source>
</evidence>
<reference evidence="6" key="1">
    <citation type="journal article" date="2019" name="Int. J. Syst. Evol. Microbiol.">
        <title>The Global Catalogue of Microorganisms (GCM) 10K type strain sequencing project: providing services to taxonomists for standard genome sequencing and annotation.</title>
        <authorList>
            <consortium name="The Broad Institute Genomics Platform"/>
            <consortium name="The Broad Institute Genome Sequencing Center for Infectious Disease"/>
            <person name="Wu L."/>
            <person name="Ma J."/>
        </authorList>
    </citation>
    <scope>NUCLEOTIDE SEQUENCE [LARGE SCALE GENOMIC DNA]</scope>
    <source>
        <strain evidence="6">CGMCC 1.18575</strain>
    </source>
</reference>
<dbReference type="InterPro" id="IPR000843">
    <property type="entry name" value="HTH_LacI"/>
</dbReference>
<evidence type="ECO:0000313" key="6">
    <source>
        <dbReference type="Proteomes" id="UP001596113"/>
    </source>
</evidence>
<dbReference type="Gene3D" id="3.40.50.2300">
    <property type="match status" value="2"/>
</dbReference>
<dbReference type="PANTHER" id="PTHR30146:SF120">
    <property type="entry name" value="ALANINE RACEMASE"/>
    <property type="match status" value="1"/>
</dbReference>
<dbReference type="Pfam" id="PF13377">
    <property type="entry name" value="Peripla_BP_3"/>
    <property type="match status" value="1"/>
</dbReference>
<feature type="domain" description="HTH lacI-type" evidence="4">
    <location>
        <begin position="11"/>
        <end position="65"/>
    </location>
</feature>
<dbReference type="PANTHER" id="PTHR30146">
    <property type="entry name" value="LACI-RELATED TRANSCRIPTIONAL REPRESSOR"/>
    <property type="match status" value="1"/>
</dbReference>
<dbReference type="SMART" id="SM00354">
    <property type="entry name" value="HTH_LACI"/>
    <property type="match status" value="1"/>
</dbReference>
<evidence type="ECO:0000313" key="5">
    <source>
        <dbReference type="EMBL" id="MFC5406972.1"/>
    </source>
</evidence>
<evidence type="ECO:0000256" key="3">
    <source>
        <dbReference type="ARBA" id="ARBA00023163"/>
    </source>
</evidence>
<keyword evidence="2 5" id="KW-0238">DNA-binding</keyword>
<keyword evidence="3" id="KW-0804">Transcription</keyword>
<name>A0ABW0I6Q8_9BACL</name>
<dbReference type="InterPro" id="IPR028082">
    <property type="entry name" value="Peripla_BP_I"/>
</dbReference>
<dbReference type="Gene3D" id="1.10.260.40">
    <property type="entry name" value="lambda repressor-like DNA-binding domains"/>
    <property type="match status" value="1"/>
</dbReference>
<keyword evidence="1" id="KW-0805">Transcription regulation</keyword>
<dbReference type="GO" id="GO:0003677">
    <property type="term" value="F:DNA binding"/>
    <property type="evidence" value="ECO:0007669"/>
    <property type="project" value="UniProtKB-KW"/>
</dbReference>
<dbReference type="InterPro" id="IPR046335">
    <property type="entry name" value="LacI/GalR-like_sensor"/>
</dbReference>